<gene>
    <name evidence="3" type="ORF">ERS132410_01774</name>
    <name evidence="2" type="ORF">ERS132421_01431</name>
    <name evidence="4" type="ORF">ERS132521_01376</name>
</gene>
<evidence type="ECO:0000313" key="6">
    <source>
        <dbReference type="Proteomes" id="UP000073200"/>
    </source>
</evidence>
<proteinExistence type="predicted"/>
<evidence type="ECO:0000313" key="7">
    <source>
        <dbReference type="Proteomes" id="UP000073485"/>
    </source>
</evidence>
<name>A0A0Z8DJG7_STRSU</name>
<protein>
    <submittedName>
        <fullName evidence="3">VTC domain-containing protein</fullName>
    </submittedName>
</protein>
<dbReference type="CDD" id="cd07750">
    <property type="entry name" value="PolyPPase_VTC_like"/>
    <property type="match status" value="1"/>
</dbReference>
<dbReference type="Proteomes" id="UP000073200">
    <property type="component" value="Unassembled WGS sequence"/>
</dbReference>
<sequence>MINEVLRKEKKYLLPLEMYYYLSGKLEKILKVDGYGKADGYCVRSLYFDSLEDVDWQEKEDGLENRRKIRLRNYGNGSQNAKLELKQKQGDNQRKRSLLMTKSDAMSLVEGNTSVLLTYPDKLATELYCRMNQYCYKPKTIIEYRRKAFISPENDIRITFDFQVRGTEASYDIFNNHLLQYSLLDPHLVILEVKYNGFLLSHIKDLLAEVDGSELSASKYCMGRMISKHYRF</sequence>
<dbReference type="EMBL" id="FILL01000011">
    <property type="protein sequence ID" value="CYX55660.1"/>
    <property type="molecule type" value="Genomic_DNA"/>
</dbReference>
<dbReference type="GO" id="GO:0006799">
    <property type="term" value="P:polyphosphate biosynthetic process"/>
    <property type="evidence" value="ECO:0007669"/>
    <property type="project" value="UniProtKB-ARBA"/>
</dbReference>
<evidence type="ECO:0000313" key="2">
    <source>
        <dbReference type="EMBL" id="CYV01389.1"/>
    </source>
</evidence>
<evidence type="ECO:0000313" key="4">
    <source>
        <dbReference type="EMBL" id="CYX55660.1"/>
    </source>
</evidence>
<dbReference type="AlphaFoldDB" id="A0A0Z8DJG7"/>
<dbReference type="InterPro" id="IPR042267">
    <property type="entry name" value="VTC_sf"/>
</dbReference>
<evidence type="ECO:0000313" key="3">
    <source>
        <dbReference type="EMBL" id="CYV04634.1"/>
    </source>
</evidence>
<dbReference type="Proteomes" id="UP000072353">
    <property type="component" value="Unassembled WGS sequence"/>
</dbReference>
<dbReference type="EMBL" id="FIHG01000007">
    <property type="protein sequence ID" value="CYV01389.1"/>
    <property type="molecule type" value="Genomic_DNA"/>
</dbReference>
<evidence type="ECO:0000259" key="1">
    <source>
        <dbReference type="Pfam" id="PF09359"/>
    </source>
</evidence>
<reference evidence="5 6" key="1">
    <citation type="submission" date="2016-02" db="EMBL/GenBank/DDBJ databases">
        <authorList>
            <consortium name="Pathogen Informatics"/>
        </authorList>
    </citation>
    <scope>NUCLEOTIDE SEQUENCE [LARGE SCALE GENOMIC DNA]</scope>
    <source>
        <strain evidence="3 7">LSS48</strain>
        <strain evidence="2 6">LSS59</strain>
        <strain evidence="4 5">SS975</strain>
    </source>
</reference>
<dbReference type="Proteomes" id="UP000073485">
    <property type="component" value="Unassembled WGS sequence"/>
</dbReference>
<dbReference type="EMBL" id="FIGO01000012">
    <property type="protein sequence ID" value="CYV04634.1"/>
    <property type="molecule type" value="Genomic_DNA"/>
</dbReference>
<dbReference type="InterPro" id="IPR018966">
    <property type="entry name" value="VTC_domain"/>
</dbReference>
<dbReference type="Pfam" id="PF09359">
    <property type="entry name" value="VTC"/>
    <property type="match status" value="1"/>
</dbReference>
<organism evidence="3 7">
    <name type="scientific">Streptococcus suis</name>
    <dbReference type="NCBI Taxonomy" id="1307"/>
    <lineage>
        <taxon>Bacteria</taxon>
        <taxon>Bacillati</taxon>
        <taxon>Bacillota</taxon>
        <taxon>Bacilli</taxon>
        <taxon>Lactobacillales</taxon>
        <taxon>Streptococcaceae</taxon>
        <taxon>Streptococcus</taxon>
    </lineage>
</organism>
<feature type="domain" description="VTC" evidence="1">
    <location>
        <begin position="7"/>
        <end position="224"/>
    </location>
</feature>
<evidence type="ECO:0000313" key="5">
    <source>
        <dbReference type="Proteomes" id="UP000072353"/>
    </source>
</evidence>
<dbReference type="Gene3D" id="3.20.100.30">
    <property type="entry name" value="VTC, catalytic tunnel domain"/>
    <property type="match status" value="1"/>
</dbReference>
<accession>A0A0Z8DJG7</accession>